<gene>
    <name evidence="3" type="ORF">GSY63_18290</name>
</gene>
<keyword evidence="4" id="KW-1185">Reference proteome</keyword>
<comment type="caution">
    <text evidence="3">The sequence shown here is derived from an EMBL/GenBank/DDBJ whole genome shotgun (WGS) entry which is preliminary data.</text>
</comment>
<dbReference type="Proteomes" id="UP000638732">
    <property type="component" value="Unassembled WGS sequence"/>
</dbReference>
<evidence type="ECO:0000256" key="1">
    <source>
        <dbReference type="SAM" id="SignalP"/>
    </source>
</evidence>
<feature type="domain" description="Macroglobulin" evidence="2">
    <location>
        <begin position="45"/>
        <end position="130"/>
    </location>
</feature>
<reference evidence="3" key="1">
    <citation type="submission" date="2020-01" db="EMBL/GenBank/DDBJ databases">
        <authorList>
            <person name="Seo Y.L."/>
        </authorList>
    </citation>
    <scope>NUCLEOTIDE SEQUENCE</scope>
    <source>
        <strain evidence="3">R11</strain>
    </source>
</reference>
<keyword evidence="3" id="KW-0675">Receptor</keyword>
<dbReference type="InterPro" id="IPR037066">
    <property type="entry name" value="Plug_dom_sf"/>
</dbReference>
<protein>
    <submittedName>
        <fullName evidence="3">TonB-dependent receptor</fullName>
    </submittedName>
</protein>
<organism evidence="3 4">
    <name type="scientific">Mucilaginibacter agri</name>
    <dbReference type="NCBI Taxonomy" id="2695265"/>
    <lineage>
        <taxon>Bacteria</taxon>
        <taxon>Pseudomonadati</taxon>
        <taxon>Bacteroidota</taxon>
        <taxon>Sphingobacteriia</taxon>
        <taxon>Sphingobacteriales</taxon>
        <taxon>Sphingobacteriaceae</taxon>
        <taxon>Mucilaginibacter</taxon>
    </lineage>
</organism>
<dbReference type="InterPro" id="IPR002890">
    <property type="entry name" value="MG2"/>
</dbReference>
<dbReference type="SUPFAM" id="SSF56935">
    <property type="entry name" value="Porins"/>
    <property type="match status" value="1"/>
</dbReference>
<dbReference type="Pfam" id="PF01835">
    <property type="entry name" value="MG2"/>
    <property type="match status" value="1"/>
</dbReference>
<dbReference type="RefSeq" id="WP_166587286.1">
    <property type="nucleotide sequence ID" value="NZ_WWEO01000044.1"/>
</dbReference>
<dbReference type="Gene3D" id="2.170.130.10">
    <property type="entry name" value="TonB-dependent receptor, plug domain"/>
    <property type="match status" value="1"/>
</dbReference>
<feature type="chain" id="PRO_5037156107" evidence="1">
    <location>
        <begin position="21"/>
        <end position="808"/>
    </location>
</feature>
<dbReference type="Gene3D" id="2.60.40.1930">
    <property type="match status" value="1"/>
</dbReference>
<dbReference type="EMBL" id="WWEO01000044">
    <property type="protein sequence ID" value="NCD71322.1"/>
    <property type="molecule type" value="Genomic_DNA"/>
</dbReference>
<name>A0A965ZJR5_9SPHI</name>
<dbReference type="GO" id="GO:0004866">
    <property type="term" value="F:endopeptidase inhibitor activity"/>
    <property type="evidence" value="ECO:0007669"/>
    <property type="project" value="InterPro"/>
</dbReference>
<evidence type="ECO:0000313" key="3">
    <source>
        <dbReference type="EMBL" id="NCD71322.1"/>
    </source>
</evidence>
<evidence type="ECO:0000313" key="4">
    <source>
        <dbReference type="Proteomes" id="UP000638732"/>
    </source>
</evidence>
<accession>A0A965ZJR5</accession>
<evidence type="ECO:0000259" key="2">
    <source>
        <dbReference type="Pfam" id="PF01835"/>
    </source>
</evidence>
<feature type="signal peptide" evidence="1">
    <location>
        <begin position="1"/>
        <end position="20"/>
    </location>
</feature>
<dbReference type="AlphaFoldDB" id="A0A965ZJR5"/>
<proteinExistence type="predicted"/>
<dbReference type="SUPFAM" id="SSF49478">
    <property type="entry name" value="Cna protein B-type domain"/>
    <property type="match status" value="1"/>
</dbReference>
<sequence length="808" mass="88849">MKKLLAVVICAFVFTVPAYCQVQNTFVETLIDKLKQFGINHTEEKAYLQLDKPYYAAGDTIYFKAYVTTGEHQLSNLSSILHVDLIDPASRVNRSLTLKLTQGLTWGDFELPDSLQKGEYRVRAYTQLMQNDPGSFFDLPVSIGAVKNVKMYENAPASKQMFKADVQFFPEGGNMVTDVRNKVGFKAIGTDGLGTSVSGVIVDNYNKTVARFASGHAGMGSFFLLPEEGRTYRAKYKLKDSIQQVVDLPKPLTKGVALSVNTKPDKVSVQIDVNHNYYKENENKNIILAIYSGGKLTHVLTKLDSWELTLDLPVKQFATGVTRFTVFSEQGVPLCERLSFVQNPADQAVLQVSSNKNAYSKRDKVQIDINRKDQPLESAKGHYSVTVIDESKVPDVNYRNSIQSYLLLTSEVKGYIEQPDYYFDNSNEKTNAELDALMLTQGYRKFTWQEVLKDTAHAGKLPPEKAIGLSGTITSLKTRQPVANGTVNLVSPNNGPLFSQQTDANGRFAFTGILFADSTRFLITATDAAGNHDVKITMDKTATAFAVAPLNTPGVASTDMQSYLQNAQQEQMQSSLYKPLNGKVLKEVKVNALRSSNIVGSGHADQYIDMRKVTEGGGSLYDVLVGRLNGIRFINGIPYLAGYNHGPMQIVIDGVIMETRLDTNQHAMGDAVLKTLVPGDVETVEVLKYSNASIYGQIGGNGVLIVTTRQGTGSAAATETDPGILVFKAPGLSVAREFYSPRYDVAATTTHPDLRSTIYWQPEITTDAKGNASFNYYNADGTGTYRVIVEGIDEAGHIGRAVYRYAVR</sequence>
<reference evidence="3" key="2">
    <citation type="submission" date="2020-10" db="EMBL/GenBank/DDBJ databases">
        <title>Mucilaginibacter sp. nov., isolated from soil.</title>
        <authorList>
            <person name="Jeon C.O."/>
        </authorList>
    </citation>
    <scope>NUCLEOTIDE SEQUENCE</scope>
    <source>
        <strain evidence="3">R11</strain>
    </source>
</reference>
<keyword evidence="1" id="KW-0732">Signal</keyword>